<gene>
    <name evidence="2" type="ORF">GJ700_12575</name>
</gene>
<reference evidence="2 3" key="1">
    <citation type="submission" date="2019-11" db="EMBL/GenBank/DDBJ databases">
        <title>Novel species isolated from a subtropical stream in China.</title>
        <authorList>
            <person name="Lu H."/>
        </authorList>
    </citation>
    <scope>NUCLEOTIDE SEQUENCE [LARGE SCALE GENOMIC DNA]</scope>
    <source>
        <strain evidence="2 3">FT92W</strain>
    </source>
</reference>
<evidence type="ECO:0000256" key="1">
    <source>
        <dbReference type="SAM" id="MobiDB-lite"/>
    </source>
</evidence>
<evidence type="ECO:0008006" key="4">
    <source>
        <dbReference type="Google" id="ProtNLM"/>
    </source>
</evidence>
<feature type="region of interest" description="Disordered" evidence="1">
    <location>
        <begin position="100"/>
        <end position="131"/>
    </location>
</feature>
<dbReference type="RefSeq" id="WP_154374228.1">
    <property type="nucleotide sequence ID" value="NZ_WKJJ01000007.1"/>
</dbReference>
<organism evidence="2 3">
    <name type="scientific">Pseudoduganella rivuli</name>
    <dbReference type="NCBI Taxonomy" id="2666085"/>
    <lineage>
        <taxon>Bacteria</taxon>
        <taxon>Pseudomonadati</taxon>
        <taxon>Pseudomonadota</taxon>
        <taxon>Betaproteobacteria</taxon>
        <taxon>Burkholderiales</taxon>
        <taxon>Oxalobacteraceae</taxon>
        <taxon>Telluria group</taxon>
        <taxon>Pseudoduganella</taxon>
    </lineage>
</organism>
<evidence type="ECO:0000313" key="3">
    <source>
        <dbReference type="Proteomes" id="UP000446768"/>
    </source>
</evidence>
<proteinExistence type="predicted"/>
<keyword evidence="3" id="KW-1185">Reference proteome</keyword>
<accession>A0A7X2IMG1</accession>
<dbReference type="EMBL" id="WKJJ01000007">
    <property type="protein sequence ID" value="MRV72544.1"/>
    <property type="molecule type" value="Genomic_DNA"/>
</dbReference>
<dbReference type="Proteomes" id="UP000446768">
    <property type="component" value="Unassembled WGS sequence"/>
</dbReference>
<protein>
    <recommendedName>
        <fullName evidence="4">Replication protein</fullName>
    </recommendedName>
</protein>
<evidence type="ECO:0000313" key="2">
    <source>
        <dbReference type="EMBL" id="MRV72544.1"/>
    </source>
</evidence>
<name>A0A7X2IMG1_9BURK</name>
<comment type="caution">
    <text evidence="2">The sequence shown here is derived from an EMBL/GenBank/DDBJ whole genome shotgun (WGS) entry which is preliminary data.</text>
</comment>
<dbReference type="AlphaFoldDB" id="A0A7X2IMG1"/>
<sequence>MAGEWIKVRTNLWNDPRISQLCDLTEVTKPAVIGALYWLWASADEHTQDGYMPGLSVKAIDRETGIAGFGAALVSIDWILDTPGGITLIRFEEHNGASAKSRAQTARRVANHKSGGKVTLDSDDGNAPSVTEALPERYPAVSTALPREEKNKELLKPLSSDDDVRKCPVGTLVDLYHELMPLNPRVKVVGDDRKRAIRARWREAAGLSCKPFGYRTKAEGLAAWRQFFEVCAESNFLTGKAPATPGKAPFIADIDFLFSPGGFAKTLENKYHRDAA</sequence>